<protein>
    <submittedName>
        <fullName evidence="1">Uncharacterized protein</fullName>
    </submittedName>
</protein>
<dbReference type="Proteomes" id="UP001241621">
    <property type="component" value="Segment"/>
</dbReference>
<sequence>MSIARKLRYTLLEPYCVGKRFAVTSGHESENYDPLRGEGSFAAGIAYGPGGELFNPEPPLYWHAGTVMPRYMSIEVHAHIWRRWWVLAIRCGLEPTVVDEPIAETEAQS</sequence>
<keyword evidence="2" id="KW-1185">Reference proteome</keyword>
<evidence type="ECO:0000313" key="1">
    <source>
        <dbReference type="EMBL" id="WGH20082.1"/>
    </source>
</evidence>
<dbReference type="GeneID" id="80559443"/>
<organism evidence="1 2">
    <name type="scientific">Gordonia phage Tarzan</name>
    <dbReference type="NCBI Taxonomy" id="3038367"/>
    <lineage>
        <taxon>Viruses</taxon>
        <taxon>Duplodnaviria</taxon>
        <taxon>Heunggongvirae</taxon>
        <taxon>Uroviricota</taxon>
        <taxon>Caudoviricetes</taxon>
        <taxon>Santhisvirus</taxon>
        <taxon>Santhisvirus tarzan</taxon>
    </lineage>
</organism>
<evidence type="ECO:0000313" key="2">
    <source>
        <dbReference type="Proteomes" id="UP001241621"/>
    </source>
</evidence>
<name>A0AAF0GGY5_9CAUD</name>
<reference evidence="1" key="1">
    <citation type="submission" date="2023-03" db="EMBL/GenBank/DDBJ databases">
        <authorList>
            <person name="Karpo H.E."/>
            <person name="McAvaddy O.H."/>
            <person name="Miller J.S."/>
            <person name="Popovich S.X."/>
            <person name="Sunnen C.N."/>
            <person name="Garlena R.A."/>
            <person name="Russell D.A."/>
            <person name="Pope W.H."/>
            <person name="Jacobs-Sera D."/>
            <person name="Hatfull G.F."/>
        </authorList>
    </citation>
    <scope>NUCLEOTIDE SEQUENCE</scope>
</reference>
<gene>
    <name evidence="1" type="primary">48</name>
</gene>
<dbReference type="KEGG" id="vg:80559443"/>
<dbReference type="RefSeq" id="YP_010842646.1">
    <property type="nucleotide sequence ID" value="NC_079143.1"/>
</dbReference>
<dbReference type="EMBL" id="OQ709200">
    <property type="protein sequence ID" value="WGH20082.1"/>
    <property type="molecule type" value="Genomic_DNA"/>
</dbReference>
<proteinExistence type="predicted"/>
<accession>A0AAF0GGY5</accession>